<organism evidence="4 5">
    <name type="scientific">Glutinoglossum americanum</name>
    <dbReference type="NCBI Taxonomy" id="1670608"/>
    <lineage>
        <taxon>Eukaryota</taxon>
        <taxon>Fungi</taxon>
        <taxon>Dikarya</taxon>
        <taxon>Ascomycota</taxon>
        <taxon>Pezizomycotina</taxon>
        <taxon>Geoglossomycetes</taxon>
        <taxon>Geoglossales</taxon>
        <taxon>Geoglossaceae</taxon>
        <taxon>Glutinoglossum</taxon>
    </lineage>
</organism>
<dbReference type="Pfam" id="PF13523">
    <property type="entry name" value="Acetyltransf_8"/>
    <property type="match status" value="1"/>
</dbReference>
<feature type="domain" description="Acyltransferase MbtK/IucB-like conserved" evidence="3">
    <location>
        <begin position="347"/>
        <end position="397"/>
    </location>
</feature>
<dbReference type="InterPro" id="IPR019432">
    <property type="entry name" value="Acyltransferase_MbtK/IucB-like"/>
</dbReference>
<accession>A0A9P8KV11</accession>
<feature type="region of interest" description="Disordered" evidence="2">
    <location>
        <begin position="227"/>
        <end position="251"/>
    </location>
</feature>
<feature type="compositionally biased region" description="Polar residues" evidence="2">
    <location>
        <begin position="236"/>
        <end position="251"/>
    </location>
</feature>
<evidence type="ECO:0000256" key="2">
    <source>
        <dbReference type="SAM" id="MobiDB-lite"/>
    </source>
</evidence>
<dbReference type="SUPFAM" id="SSF55729">
    <property type="entry name" value="Acyl-CoA N-acyltransferases (Nat)"/>
    <property type="match status" value="1"/>
</dbReference>
<dbReference type="OrthoDB" id="448427at2759"/>
<proteinExistence type="inferred from homology"/>
<evidence type="ECO:0000313" key="5">
    <source>
        <dbReference type="Proteomes" id="UP000698800"/>
    </source>
</evidence>
<dbReference type="PANTHER" id="PTHR31438:SF1">
    <property type="entry name" value="LYSINE N-ACYLTRANSFERASE C17G9.06C-RELATED"/>
    <property type="match status" value="1"/>
</dbReference>
<protein>
    <recommendedName>
        <fullName evidence="3">Acyltransferase MbtK/IucB-like conserved domain-containing protein</fullName>
    </recommendedName>
</protein>
<comment type="caution">
    <text evidence="4">The sequence shown here is derived from an EMBL/GenBank/DDBJ whole genome shotgun (WGS) entry which is preliminary data.</text>
</comment>
<keyword evidence="5" id="KW-1185">Reference proteome</keyword>
<comment type="similarity">
    <text evidence="1">Belongs to the lysine N-acyltransferase MbtK family.</text>
</comment>
<dbReference type="SMART" id="SM01006">
    <property type="entry name" value="AlcB"/>
    <property type="match status" value="1"/>
</dbReference>
<dbReference type="InterPro" id="IPR016181">
    <property type="entry name" value="Acyl_CoA_acyltransferase"/>
</dbReference>
<name>A0A9P8KV11_9PEZI</name>
<dbReference type="Gene3D" id="3.40.630.30">
    <property type="match status" value="1"/>
</dbReference>
<dbReference type="AlphaFoldDB" id="A0A9P8KV11"/>
<feature type="region of interest" description="Disordered" evidence="2">
    <location>
        <begin position="52"/>
        <end position="73"/>
    </location>
</feature>
<dbReference type="PANTHER" id="PTHR31438">
    <property type="entry name" value="LYSINE N-ACYLTRANSFERASE C17G9.06C-RELATED"/>
    <property type="match status" value="1"/>
</dbReference>
<evidence type="ECO:0000259" key="3">
    <source>
        <dbReference type="SMART" id="SM01006"/>
    </source>
</evidence>
<dbReference type="EMBL" id="JAGHQL010000181">
    <property type="protein sequence ID" value="KAH0536776.1"/>
    <property type="molecule type" value="Genomic_DNA"/>
</dbReference>
<sequence length="520" mass="58763">MAPYVAYLPNGQSITITPVFGGLFFKANSLSTHYSVFPPGWFIVINSEDNEDDHDPFPSKESPKNSKESLPHGKHHFHRYVTPTLKNDSLFISSISNPSSTEFLPAKSPTRQIAMMLWATLWWYFHQPEPNPQVTASASAGTPEHGKPKGEWRVNIKREGVFGGRNLLQKLERMGLIMTEESSVGVEADDRSGEGWREMFITRRAFWQMDARIFLFTLVPILNSPFPSRPSSPSRHTNLSSTPKDQAETNAVAASQGLWAPPLSGPFASGSRLPTYFPPPPTVYTFTEDIRHPIRPKPPRQGEVFYARFIPSLGQYISFRVASLSPKPPAYTGPLALHPVQSVSLSEQVTTTTGLNDVELLHKWMNQPQVSRFWCEQGPSSRQEALLEAGLQSRHSFPAIGSWDGKPFGYFEIYWVREDALGRHLDNGGDSWDRGINGLVGEEEFQGSHRTKVWLSSLVHYCFMRDARTQNVMLDPRVDDDRLIDDSREAGFHKEKEITFPHRQSALMRVKREAWDCPAI</sequence>
<evidence type="ECO:0000313" key="4">
    <source>
        <dbReference type="EMBL" id="KAH0536776.1"/>
    </source>
</evidence>
<evidence type="ECO:0000256" key="1">
    <source>
        <dbReference type="ARBA" id="ARBA00009893"/>
    </source>
</evidence>
<dbReference type="Proteomes" id="UP000698800">
    <property type="component" value="Unassembled WGS sequence"/>
</dbReference>
<dbReference type="GO" id="GO:0016410">
    <property type="term" value="F:N-acyltransferase activity"/>
    <property type="evidence" value="ECO:0007669"/>
    <property type="project" value="TreeGrafter"/>
</dbReference>
<gene>
    <name evidence="4" type="ORF">FGG08_006379</name>
</gene>
<feature type="compositionally biased region" description="Basic and acidic residues" evidence="2">
    <location>
        <begin position="55"/>
        <end position="71"/>
    </location>
</feature>
<reference evidence="4" key="1">
    <citation type="submission" date="2021-03" db="EMBL/GenBank/DDBJ databases">
        <title>Comparative genomics and phylogenomic investigation of the class Geoglossomycetes provide insights into ecological specialization and systematics.</title>
        <authorList>
            <person name="Melie T."/>
            <person name="Pirro S."/>
            <person name="Miller A.N."/>
            <person name="Quandt A."/>
        </authorList>
    </citation>
    <scope>NUCLEOTIDE SEQUENCE</scope>
    <source>
        <strain evidence="4">GBOQ0MN5Z8</strain>
    </source>
</reference>
<dbReference type="GO" id="GO:0019290">
    <property type="term" value="P:siderophore biosynthetic process"/>
    <property type="evidence" value="ECO:0007669"/>
    <property type="project" value="InterPro"/>
</dbReference>